<feature type="compositionally biased region" description="Acidic residues" evidence="2">
    <location>
        <begin position="162"/>
        <end position="176"/>
    </location>
</feature>
<dbReference type="Gene3D" id="4.10.240.10">
    <property type="entry name" value="Zn(2)-C6 fungal-type DNA-binding domain"/>
    <property type="match status" value="1"/>
</dbReference>
<dbReference type="EMBL" id="LSBH01000006">
    <property type="protein sequence ID" value="OAQ77094.1"/>
    <property type="molecule type" value="Genomic_DNA"/>
</dbReference>
<dbReference type="GO" id="GO:0008270">
    <property type="term" value="F:zinc ion binding"/>
    <property type="evidence" value="ECO:0007669"/>
    <property type="project" value="InterPro"/>
</dbReference>
<dbReference type="Proteomes" id="UP000078340">
    <property type="component" value="Unassembled WGS sequence"/>
</dbReference>
<evidence type="ECO:0000313" key="6">
    <source>
        <dbReference type="Proteomes" id="UP000078340"/>
    </source>
</evidence>
<dbReference type="OMA" id="LMILACH"/>
<evidence type="ECO:0000313" key="4">
    <source>
        <dbReference type="EMBL" id="OAQ77094.1"/>
    </source>
</evidence>
<dbReference type="PROSITE" id="PS50048">
    <property type="entry name" value="ZN2_CY6_FUNGAL_2"/>
    <property type="match status" value="1"/>
</dbReference>
<feature type="domain" description="Zn(2)-C6 fungal-type" evidence="3">
    <location>
        <begin position="6"/>
        <end position="52"/>
    </location>
</feature>
<feature type="region of interest" description="Disordered" evidence="2">
    <location>
        <begin position="18"/>
        <end position="38"/>
    </location>
</feature>
<evidence type="ECO:0000256" key="1">
    <source>
        <dbReference type="ARBA" id="ARBA00023242"/>
    </source>
</evidence>
<dbReference type="GO" id="GO:0000981">
    <property type="term" value="F:DNA-binding transcription factor activity, RNA polymerase II-specific"/>
    <property type="evidence" value="ECO:0007669"/>
    <property type="project" value="InterPro"/>
</dbReference>
<proteinExistence type="predicted"/>
<accession>A0A179H6S9</accession>
<evidence type="ECO:0000313" key="5">
    <source>
        <dbReference type="EMBL" id="OAQ85896.1"/>
    </source>
</evidence>
<dbReference type="AlphaFoldDB" id="A0A179H6S9"/>
<evidence type="ECO:0000259" key="3">
    <source>
        <dbReference type="PROSITE" id="PS50048"/>
    </source>
</evidence>
<name>A0A179H6S9_PURLI</name>
<keyword evidence="1" id="KW-0539">Nucleus</keyword>
<feature type="compositionally biased region" description="Polar residues" evidence="2">
    <location>
        <begin position="24"/>
        <end position="38"/>
    </location>
</feature>
<feature type="region of interest" description="Disordered" evidence="2">
    <location>
        <begin position="153"/>
        <end position="176"/>
    </location>
</feature>
<evidence type="ECO:0000256" key="2">
    <source>
        <dbReference type="SAM" id="MobiDB-lite"/>
    </source>
</evidence>
<dbReference type="SUPFAM" id="SSF57701">
    <property type="entry name" value="Zn2/Cys6 DNA-binding domain"/>
    <property type="match status" value="1"/>
</dbReference>
<sequence length="406" mass="44520">MSHRQSCDRCRQQKVRCLRDEAQQENSNPSSPGRASLSQCERCAKAGVDCVYIKQRSARRSVQHTTRIDAGPEPGNRSGTPWFEQGLAAGLYQGGPALGSDFADLVGHFPGVDENGSVAGLMQGWDANLQPFSPTSLSSLPAPSATEVALMTRARPTTGRDEDSEDDDAYDNDDIDTTDALSSQLISLSQRATRTMRRLARPGRVPLTVSSPEVNEALEDTNTLIRIINDITAPDRDDSTLDPTTTDHGLAFSALACHQHLVALFRAICDAIHRCLEAKKEHQEQHHRSRQHSDIGPSSVAQFVMVLQLLMHLINRMDRTLFQGNPSMWQSARSSTDGNITPETPNLASQHEIHSIQAEAASGGSSPQGGILVLVQYITGTIPSEHERLRQVIQKLQTEMEHSELH</sequence>
<organism evidence="5 6">
    <name type="scientific">Purpureocillium lilacinum</name>
    <name type="common">Paecilomyces lilacinus</name>
    <dbReference type="NCBI Taxonomy" id="33203"/>
    <lineage>
        <taxon>Eukaryota</taxon>
        <taxon>Fungi</taxon>
        <taxon>Dikarya</taxon>
        <taxon>Ascomycota</taxon>
        <taxon>Pezizomycotina</taxon>
        <taxon>Sordariomycetes</taxon>
        <taxon>Hypocreomycetidae</taxon>
        <taxon>Hypocreales</taxon>
        <taxon>Ophiocordycipitaceae</taxon>
        <taxon>Purpureocillium</taxon>
    </lineage>
</organism>
<dbReference type="Proteomes" id="UP000078240">
    <property type="component" value="Unassembled WGS sequence"/>
</dbReference>
<dbReference type="InterPro" id="IPR001138">
    <property type="entry name" value="Zn2Cys6_DnaBD"/>
</dbReference>
<comment type="caution">
    <text evidence="5">The sequence shown here is derived from an EMBL/GenBank/DDBJ whole genome shotgun (WGS) entry which is preliminary data.</text>
</comment>
<dbReference type="CDD" id="cd00067">
    <property type="entry name" value="GAL4"/>
    <property type="match status" value="1"/>
</dbReference>
<dbReference type="SMART" id="SM00066">
    <property type="entry name" value="GAL4"/>
    <property type="match status" value="1"/>
</dbReference>
<dbReference type="Pfam" id="PF00172">
    <property type="entry name" value="Zn_clus"/>
    <property type="match status" value="1"/>
</dbReference>
<dbReference type="EMBL" id="LSBI01000007">
    <property type="protein sequence ID" value="OAQ85896.1"/>
    <property type="molecule type" value="Genomic_DNA"/>
</dbReference>
<protein>
    <submittedName>
        <fullName evidence="5">Fungal zn(2)-Cys(6) binuclear cluster domain-containing protein</fullName>
    </submittedName>
</protein>
<gene>
    <name evidence="4" type="ORF">VFPBJ_07566</name>
    <name evidence="5" type="ORF">VFPFJ_08285</name>
</gene>
<reference evidence="5 6" key="1">
    <citation type="submission" date="2016-02" db="EMBL/GenBank/DDBJ databases">
        <title>Biosynthesis of antibiotic leucinostatins and their inhibition on Phytophthora in bio-control Purpureocillium lilacinum.</title>
        <authorList>
            <person name="Wang G."/>
            <person name="Liu Z."/>
            <person name="Lin R."/>
            <person name="Li E."/>
            <person name="Mao Z."/>
            <person name="Ling J."/>
            <person name="Yin W."/>
            <person name="Xie B."/>
        </authorList>
    </citation>
    <scope>NUCLEOTIDE SEQUENCE [LARGE SCALE GENOMIC DNA]</scope>
    <source>
        <strain evidence="4">PLBJ-1</strain>
        <strain evidence="5">PLFJ-1</strain>
    </source>
</reference>
<dbReference type="InterPro" id="IPR036864">
    <property type="entry name" value="Zn2-C6_fun-type_DNA-bd_sf"/>
</dbReference>